<proteinExistence type="predicted"/>
<dbReference type="Proteomes" id="UP000032180">
    <property type="component" value="Chromosome 7"/>
</dbReference>
<protein>
    <recommendedName>
        <fullName evidence="4">FBD domain-containing protein</fullName>
    </recommendedName>
</protein>
<feature type="transmembrane region" description="Helical" evidence="1">
    <location>
        <begin position="34"/>
        <end position="57"/>
    </location>
</feature>
<keyword evidence="1" id="KW-0472">Membrane</keyword>
<dbReference type="EnsemblPlants" id="LPERR07G15300.2">
    <property type="protein sequence ID" value="LPERR07G15300.2"/>
    <property type="gene ID" value="LPERR07G15300"/>
</dbReference>
<reference evidence="3" key="2">
    <citation type="submission" date="2013-12" db="EMBL/GenBank/DDBJ databases">
        <authorList>
            <person name="Yu Y."/>
            <person name="Lee S."/>
            <person name="de Baynast K."/>
            <person name="Wissotski M."/>
            <person name="Liu L."/>
            <person name="Talag J."/>
            <person name="Goicoechea J."/>
            <person name="Angelova A."/>
            <person name="Jetty R."/>
            <person name="Kudrna D."/>
            <person name="Golser W."/>
            <person name="Rivera L."/>
            <person name="Zhang J."/>
            <person name="Wing R."/>
        </authorList>
    </citation>
    <scope>NUCLEOTIDE SEQUENCE</scope>
</reference>
<evidence type="ECO:0000256" key="1">
    <source>
        <dbReference type="SAM" id="Phobius"/>
    </source>
</evidence>
<dbReference type="Gramene" id="LPERR07G15300.2">
    <property type="protein sequence ID" value="LPERR07G15300.2"/>
    <property type="gene ID" value="LPERR07G15300"/>
</dbReference>
<evidence type="ECO:0008006" key="4">
    <source>
        <dbReference type="Google" id="ProtNLM"/>
    </source>
</evidence>
<organism evidence="2 3">
    <name type="scientific">Leersia perrieri</name>
    <dbReference type="NCBI Taxonomy" id="77586"/>
    <lineage>
        <taxon>Eukaryota</taxon>
        <taxon>Viridiplantae</taxon>
        <taxon>Streptophyta</taxon>
        <taxon>Embryophyta</taxon>
        <taxon>Tracheophyta</taxon>
        <taxon>Spermatophyta</taxon>
        <taxon>Magnoliopsida</taxon>
        <taxon>Liliopsida</taxon>
        <taxon>Poales</taxon>
        <taxon>Poaceae</taxon>
        <taxon>BOP clade</taxon>
        <taxon>Oryzoideae</taxon>
        <taxon>Oryzeae</taxon>
        <taxon>Oryzinae</taxon>
        <taxon>Leersia</taxon>
    </lineage>
</organism>
<sequence>MTTGSEQLLEMCPVADKLYVSIKISDGTNQSMVLYLHMVGILRFIHCPITPIFSAFLRRCPNLTRLYIDLSMLHQFSELHPNELILPVENNDATTQQQGHADHPCEIAPRDQLQLALLRDIRLNGFVGTDGEMELANLLFGAGAPRPVLQRISITSFPELRGGAHGIAAKMTAQLPLLGGHWEVCSRNLELTWTRTTTRC</sequence>
<keyword evidence="1" id="KW-0812">Transmembrane</keyword>
<dbReference type="AlphaFoldDB" id="A0A0D9X015"/>
<keyword evidence="3" id="KW-1185">Reference proteome</keyword>
<keyword evidence="1" id="KW-1133">Transmembrane helix</keyword>
<reference evidence="2 3" key="1">
    <citation type="submission" date="2012-08" db="EMBL/GenBank/DDBJ databases">
        <title>Oryza genome evolution.</title>
        <authorList>
            <person name="Wing R.A."/>
        </authorList>
    </citation>
    <scope>NUCLEOTIDE SEQUENCE</scope>
</reference>
<evidence type="ECO:0000313" key="3">
    <source>
        <dbReference type="Proteomes" id="UP000032180"/>
    </source>
</evidence>
<name>A0A0D9X015_9ORYZ</name>
<reference evidence="2" key="3">
    <citation type="submission" date="2015-04" db="UniProtKB">
        <authorList>
            <consortium name="EnsemblPlants"/>
        </authorList>
    </citation>
    <scope>IDENTIFICATION</scope>
</reference>
<accession>A0A0D9X015</accession>
<dbReference type="HOGENOM" id="CLU_1367975_0_0_1"/>
<evidence type="ECO:0000313" key="2">
    <source>
        <dbReference type="EnsemblPlants" id="LPERR07G15300.2"/>
    </source>
</evidence>